<name>A0A5B8L2I8_9HYPH</name>
<dbReference type="EMBL" id="CP042301">
    <property type="protein sequence ID" value="QDZ02224.1"/>
    <property type="molecule type" value="Genomic_DNA"/>
</dbReference>
<gene>
    <name evidence="1" type="ORF">FQ775_18560</name>
</gene>
<reference evidence="1" key="1">
    <citation type="submission" date="2020-04" db="EMBL/GenBank/DDBJ databases">
        <title>Nitratireductor sp. nov. isolated from mangrove soil.</title>
        <authorList>
            <person name="Ye Y."/>
        </authorList>
    </citation>
    <scope>NUCLEOTIDE SEQUENCE</scope>
    <source>
        <strain evidence="1">SY7</strain>
    </source>
</reference>
<evidence type="ECO:0000313" key="1">
    <source>
        <dbReference type="EMBL" id="QDZ02224.1"/>
    </source>
</evidence>
<organism evidence="1 2">
    <name type="scientific">Nitratireductor mangrovi</name>
    <dbReference type="NCBI Taxonomy" id="2599600"/>
    <lineage>
        <taxon>Bacteria</taxon>
        <taxon>Pseudomonadati</taxon>
        <taxon>Pseudomonadota</taxon>
        <taxon>Alphaproteobacteria</taxon>
        <taxon>Hyphomicrobiales</taxon>
        <taxon>Phyllobacteriaceae</taxon>
        <taxon>Nitratireductor</taxon>
    </lineage>
</organism>
<dbReference type="OrthoDB" id="4954742at2"/>
<dbReference type="NCBIfam" id="TIGR03223">
    <property type="entry name" value="Phn_opern_protn"/>
    <property type="match status" value="1"/>
</dbReference>
<proteinExistence type="predicted"/>
<dbReference type="AlphaFoldDB" id="A0A5B8L2I8"/>
<dbReference type="Proteomes" id="UP000321389">
    <property type="component" value="Chromosome"/>
</dbReference>
<keyword evidence="2" id="KW-1185">Reference proteome</keyword>
<dbReference type="Pfam" id="PF06299">
    <property type="entry name" value="DUF1045"/>
    <property type="match status" value="1"/>
</dbReference>
<accession>A0A5B8L2I8</accession>
<dbReference type="RefSeq" id="WP_146300863.1">
    <property type="nucleotide sequence ID" value="NZ_CP042301.2"/>
</dbReference>
<evidence type="ECO:0000313" key="2">
    <source>
        <dbReference type="Proteomes" id="UP000321389"/>
    </source>
</evidence>
<dbReference type="PIRSF" id="PIRSF033328">
    <property type="entry name" value="Phest_Mll4975"/>
    <property type="match status" value="1"/>
</dbReference>
<sequence length="235" mass="26138">MRYAIYFTPPKDAALTRAAVRWLGRDAFTGEPFAAVPLGDLTAAELAFHTASARRYGFHATLKAPFALAGGQTEAKLVKALDDFAAEVEPVRLAALVARQISGFYALVPEQRSAALDRFAGEIVERFDRFRAPLAERDIARRNPGSLRPEEIKNLHQWGYPYVFDAFRFHMTLTGRVAGTEAERLGAAIDEHFRPFLGAPLEIASIALFVESEPGAPFRVRSFHRIGRHEQRKSA</sequence>
<protein>
    <submittedName>
        <fullName evidence="1">DUF1045 domain-containing protein</fullName>
    </submittedName>
</protein>
<dbReference type="InterPro" id="IPR009389">
    <property type="entry name" value="DUF1045"/>
</dbReference>
<dbReference type="KEGG" id="niy:FQ775_18560"/>